<dbReference type="Proteomes" id="UP000789342">
    <property type="component" value="Unassembled WGS sequence"/>
</dbReference>
<name>A0A9N9AV07_9GLOM</name>
<comment type="caution">
    <text evidence="1">The sequence shown here is derived from an EMBL/GenBank/DDBJ whole genome shotgun (WGS) entry which is preliminary data.</text>
</comment>
<dbReference type="AlphaFoldDB" id="A0A9N9AV07"/>
<keyword evidence="2" id="KW-1185">Reference proteome</keyword>
<dbReference type="EMBL" id="CAJVPV010002992">
    <property type="protein sequence ID" value="CAG8540963.1"/>
    <property type="molecule type" value="Genomic_DNA"/>
</dbReference>
<accession>A0A9N9AV07</accession>
<sequence>MYRPSPVVSRKIRQYNHQFTKKKMIDSFLNKKSTHIKMDKLLLKDPEKNAITDPTIIKKMTVNHYKQIATPILQKQKTEKYKWWAEFISKIQIDPT</sequence>
<gene>
    <name evidence="1" type="ORF">AMORRO_LOCUS5123</name>
</gene>
<evidence type="ECO:0000313" key="1">
    <source>
        <dbReference type="EMBL" id="CAG8540963.1"/>
    </source>
</evidence>
<proteinExistence type="predicted"/>
<reference evidence="1" key="1">
    <citation type="submission" date="2021-06" db="EMBL/GenBank/DDBJ databases">
        <authorList>
            <person name="Kallberg Y."/>
            <person name="Tangrot J."/>
            <person name="Rosling A."/>
        </authorList>
    </citation>
    <scope>NUCLEOTIDE SEQUENCE</scope>
    <source>
        <strain evidence="1">CL551</strain>
    </source>
</reference>
<protein>
    <submittedName>
        <fullName evidence="1">15896_t:CDS:1</fullName>
    </submittedName>
</protein>
<evidence type="ECO:0000313" key="2">
    <source>
        <dbReference type="Proteomes" id="UP000789342"/>
    </source>
</evidence>
<organism evidence="1 2">
    <name type="scientific">Acaulospora morrowiae</name>
    <dbReference type="NCBI Taxonomy" id="94023"/>
    <lineage>
        <taxon>Eukaryota</taxon>
        <taxon>Fungi</taxon>
        <taxon>Fungi incertae sedis</taxon>
        <taxon>Mucoromycota</taxon>
        <taxon>Glomeromycotina</taxon>
        <taxon>Glomeromycetes</taxon>
        <taxon>Diversisporales</taxon>
        <taxon>Acaulosporaceae</taxon>
        <taxon>Acaulospora</taxon>
    </lineage>
</organism>